<dbReference type="Pfam" id="PF08100">
    <property type="entry name" value="Dimerisation"/>
    <property type="match status" value="1"/>
</dbReference>
<keyword evidence="3" id="KW-0949">S-adenosyl-L-methionine</keyword>
<dbReference type="Gene3D" id="3.40.50.150">
    <property type="entry name" value="Vaccinia Virus protein VP39"/>
    <property type="match status" value="1"/>
</dbReference>
<feature type="domain" description="O-methyltransferase C-terminal" evidence="4">
    <location>
        <begin position="190"/>
        <end position="379"/>
    </location>
</feature>
<dbReference type="PANTHER" id="PTHR43712">
    <property type="entry name" value="PUTATIVE (AFU_ORTHOLOGUE AFUA_4G14580)-RELATED"/>
    <property type="match status" value="1"/>
</dbReference>
<dbReference type="InterPro" id="IPR036390">
    <property type="entry name" value="WH_DNA-bd_sf"/>
</dbReference>
<gene>
    <name evidence="6" type="ORF">DRP53_07345</name>
</gene>
<dbReference type="GO" id="GO:0032259">
    <property type="term" value="P:methylation"/>
    <property type="evidence" value="ECO:0007669"/>
    <property type="project" value="UniProtKB-KW"/>
</dbReference>
<dbReference type="AlphaFoldDB" id="A0A660SGF8"/>
<dbReference type="Pfam" id="PF00891">
    <property type="entry name" value="Methyltransf_2"/>
    <property type="match status" value="1"/>
</dbReference>
<dbReference type="Proteomes" id="UP000268469">
    <property type="component" value="Unassembled WGS sequence"/>
</dbReference>
<evidence type="ECO:0000256" key="1">
    <source>
        <dbReference type="ARBA" id="ARBA00022603"/>
    </source>
</evidence>
<dbReference type="PROSITE" id="PS51683">
    <property type="entry name" value="SAM_OMT_II"/>
    <property type="match status" value="1"/>
</dbReference>
<evidence type="ECO:0008006" key="8">
    <source>
        <dbReference type="Google" id="ProtNLM"/>
    </source>
</evidence>
<evidence type="ECO:0000313" key="7">
    <source>
        <dbReference type="Proteomes" id="UP000268469"/>
    </source>
</evidence>
<dbReference type="InterPro" id="IPR012967">
    <property type="entry name" value="COMT_dimerisation"/>
</dbReference>
<proteinExistence type="predicted"/>
<evidence type="ECO:0000313" key="6">
    <source>
        <dbReference type="EMBL" id="RKX69723.1"/>
    </source>
</evidence>
<dbReference type="Gene3D" id="1.10.10.10">
    <property type="entry name" value="Winged helix-like DNA-binding domain superfamily/Winged helix DNA-binding domain"/>
    <property type="match status" value="1"/>
</dbReference>
<name>A0A660SGF8_UNCW3</name>
<evidence type="ECO:0000256" key="2">
    <source>
        <dbReference type="ARBA" id="ARBA00022679"/>
    </source>
</evidence>
<protein>
    <recommendedName>
        <fullName evidence="8">Methyltransferase domain-containing protein</fullName>
    </recommendedName>
</protein>
<evidence type="ECO:0000256" key="3">
    <source>
        <dbReference type="ARBA" id="ARBA00022691"/>
    </source>
</evidence>
<accession>A0A660SGF8</accession>
<dbReference type="SUPFAM" id="SSF53335">
    <property type="entry name" value="S-adenosyl-L-methionine-dependent methyltransferases"/>
    <property type="match status" value="1"/>
</dbReference>
<dbReference type="PANTHER" id="PTHR43712:SF2">
    <property type="entry name" value="O-METHYLTRANSFERASE CICE"/>
    <property type="match status" value="1"/>
</dbReference>
<dbReference type="InterPro" id="IPR036388">
    <property type="entry name" value="WH-like_DNA-bd_sf"/>
</dbReference>
<dbReference type="GO" id="GO:0008171">
    <property type="term" value="F:O-methyltransferase activity"/>
    <property type="evidence" value="ECO:0007669"/>
    <property type="project" value="InterPro"/>
</dbReference>
<dbReference type="InterPro" id="IPR029063">
    <property type="entry name" value="SAM-dependent_MTases_sf"/>
</dbReference>
<comment type="caution">
    <text evidence="6">The sequence shown here is derived from an EMBL/GenBank/DDBJ whole genome shotgun (WGS) entry which is preliminary data.</text>
</comment>
<organism evidence="6 7">
    <name type="scientific">candidate division WOR-3 bacterium</name>
    <dbReference type="NCBI Taxonomy" id="2052148"/>
    <lineage>
        <taxon>Bacteria</taxon>
        <taxon>Bacteria division WOR-3</taxon>
    </lineage>
</organism>
<keyword evidence="1" id="KW-0489">Methyltransferase</keyword>
<reference evidence="6 7" key="1">
    <citation type="submission" date="2018-06" db="EMBL/GenBank/DDBJ databases">
        <title>Extensive metabolic versatility and redundancy in microbially diverse, dynamic hydrothermal sediments.</title>
        <authorList>
            <person name="Dombrowski N."/>
            <person name="Teske A."/>
            <person name="Baker B.J."/>
        </authorList>
    </citation>
    <scope>NUCLEOTIDE SEQUENCE [LARGE SCALE GENOMIC DNA]</scope>
    <source>
        <strain evidence="6">B36_G15</strain>
    </source>
</reference>
<dbReference type="CDD" id="cd02440">
    <property type="entry name" value="AdoMet_MTases"/>
    <property type="match status" value="1"/>
</dbReference>
<feature type="domain" description="O-methyltransferase dimerisation" evidence="5">
    <location>
        <begin position="84"/>
        <end position="155"/>
    </location>
</feature>
<dbReference type="SUPFAM" id="SSF46785">
    <property type="entry name" value="Winged helix' DNA-binding domain"/>
    <property type="match status" value="1"/>
</dbReference>
<evidence type="ECO:0000259" key="4">
    <source>
        <dbReference type="Pfam" id="PF00891"/>
    </source>
</evidence>
<dbReference type="EMBL" id="QNBE01000069">
    <property type="protein sequence ID" value="RKX69723.1"/>
    <property type="molecule type" value="Genomic_DNA"/>
</dbReference>
<evidence type="ECO:0000259" key="5">
    <source>
        <dbReference type="Pfam" id="PF08100"/>
    </source>
</evidence>
<dbReference type="InterPro" id="IPR001077">
    <property type="entry name" value="COMT_C"/>
</dbReference>
<dbReference type="GO" id="GO:0046983">
    <property type="term" value="F:protein dimerization activity"/>
    <property type="evidence" value="ECO:0007669"/>
    <property type="project" value="InterPro"/>
</dbReference>
<sequence length="399" mass="44686">MRQSRDPADGLRQEGDRNIYSCWAQQPGSRGCGPLRNLFCPEGRPTPEIYPDPMRLGVIPEGIIDLIALLSGRMPLPVVKSFWGYAMGRTVLAGVRLGVFDALDSGPKSASEVARIIKTDPDATETLLNALNGFGLIKRKKGRYSLTTAARKWLTQNSATTMKDSVLFIGEVCREFERLEDVVRSGRPPHFHDLKRPEEFWNSYLRGLGTFARFGSREIVRKVRFDRPPQRMLDVGGGHGVYTIEFLKRYPSLTAVILDLPPAIEVGRKMIVEAGLSDRIRFRAQDMRVGDWGSGYDLVLLFNVIHAVPIDDAEGLIENAYQALNESGRLVILDSEHTGGDKDLSLTSGLNELLFFVINGTRAYPEARVREWLTKSGFRRVTKKHLLVMPMAMLLIADK</sequence>
<dbReference type="InterPro" id="IPR016461">
    <property type="entry name" value="COMT-like"/>
</dbReference>
<keyword evidence="2" id="KW-0808">Transferase</keyword>